<comment type="cofactor">
    <cofactor evidence="7">
        <name>Mg(2+)</name>
        <dbReference type="ChEBI" id="CHEBI:18420"/>
    </cofactor>
</comment>
<gene>
    <name evidence="10" type="ORF">ADU70_1096</name>
    <name evidence="11" type="ORF">ADU72_1606</name>
</gene>
<feature type="transmembrane region" description="Helical" evidence="9">
    <location>
        <begin position="48"/>
        <end position="70"/>
    </location>
</feature>
<evidence type="ECO:0000256" key="1">
    <source>
        <dbReference type="ARBA" id="ARBA00004651"/>
    </source>
</evidence>
<dbReference type="Proteomes" id="UP000076405">
    <property type="component" value="Chromosome"/>
</dbReference>
<evidence type="ECO:0000313" key="13">
    <source>
        <dbReference type="Proteomes" id="UP000076405"/>
    </source>
</evidence>
<evidence type="ECO:0000256" key="3">
    <source>
        <dbReference type="ARBA" id="ARBA00022679"/>
    </source>
</evidence>
<evidence type="ECO:0000313" key="12">
    <source>
        <dbReference type="Proteomes" id="UP000076244"/>
    </source>
</evidence>
<feature type="transmembrane region" description="Helical" evidence="9">
    <location>
        <begin position="294"/>
        <end position="314"/>
    </location>
</feature>
<feature type="compositionally biased region" description="Basic and acidic residues" evidence="8">
    <location>
        <begin position="363"/>
        <end position="407"/>
    </location>
</feature>
<keyword evidence="3 10" id="KW-0808">Transferase</keyword>
<dbReference type="RefSeq" id="WP_080945555.1">
    <property type="nucleotide sequence ID" value="NZ_BAAAXI010000161.1"/>
</dbReference>
<keyword evidence="4 9" id="KW-0812">Transmembrane</keyword>
<dbReference type="GO" id="GO:0005886">
    <property type="term" value="C:plasma membrane"/>
    <property type="evidence" value="ECO:0007669"/>
    <property type="project" value="UniProtKB-SubCell"/>
</dbReference>
<feature type="transmembrane region" description="Helical" evidence="9">
    <location>
        <begin position="6"/>
        <end position="27"/>
    </location>
</feature>
<feature type="transmembrane region" description="Helical" evidence="9">
    <location>
        <begin position="238"/>
        <end position="262"/>
    </location>
</feature>
<dbReference type="EC" id="2.7.8.-" evidence="10"/>
<feature type="transmembrane region" description="Helical" evidence="9">
    <location>
        <begin position="320"/>
        <end position="340"/>
    </location>
</feature>
<evidence type="ECO:0000256" key="8">
    <source>
        <dbReference type="SAM" id="MobiDB-lite"/>
    </source>
</evidence>
<feature type="transmembrane region" description="Helical" evidence="9">
    <location>
        <begin position="76"/>
        <end position="96"/>
    </location>
</feature>
<dbReference type="Proteomes" id="UP000076244">
    <property type="component" value="Chromosome"/>
</dbReference>
<dbReference type="CDD" id="cd06853">
    <property type="entry name" value="GT_WecA_like"/>
    <property type="match status" value="1"/>
</dbReference>
<dbReference type="OrthoDB" id="9783652at2"/>
<dbReference type="GO" id="GO:0046872">
    <property type="term" value="F:metal ion binding"/>
    <property type="evidence" value="ECO:0007669"/>
    <property type="project" value="UniProtKB-KW"/>
</dbReference>
<keyword evidence="2" id="KW-1003">Cell membrane</keyword>
<evidence type="ECO:0000256" key="7">
    <source>
        <dbReference type="PIRSR" id="PIRSR600715-1"/>
    </source>
</evidence>
<dbReference type="PROSITE" id="PS01348">
    <property type="entry name" value="MRAY_2"/>
    <property type="match status" value="1"/>
</dbReference>
<organism evidence="10 13">
    <name type="scientific">Pediococcus damnosus</name>
    <dbReference type="NCBI Taxonomy" id="51663"/>
    <lineage>
        <taxon>Bacteria</taxon>
        <taxon>Bacillati</taxon>
        <taxon>Bacillota</taxon>
        <taxon>Bacilli</taxon>
        <taxon>Lactobacillales</taxon>
        <taxon>Lactobacillaceae</taxon>
        <taxon>Pediococcus</taxon>
    </lineage>
</organism>
<feature type="transmembrane region" description="Helical" evidence="9">
    <location>
        <begin position="187"/>
        <end position="206"/>
    </location>
</feature>
<feature type="transmembrane region" description="Helical" evidence="9">
    <location>
        <begin position="158"/>
        <end position="181"/>
    </location>
</feature>
<feature type="binding site" evidence="7">
    <location>
        <position position="217"/>
    </location>
    <ligand>
        <name>Mg(2+)</name>
        <dbReference type="ChEBI" id="CHEBI:18420"/>
    </ligand>
</feature>
<evidence type="ECO:0000256" key="9">
    <source>
        <dbReference type="SAM" id="Phobius"/>
    </source>
</evidence>
<dbReference type="PANTHER" id="PTHR22926:SF3">
    <property type="entry name" value="UNDECAPRENYL-PHOSPHATE ALPHA-N-ACETYLGLUCOSAMINYL 1-PHOSPHATE TRANSFERASE"/>
    <property type="match status" value="1"/>
</dbReference>
<feature type="binding site" evidence="7">
    <location>
        <position position="154"/>
    </location>
    <ligand>
        <name>Mg(2+)</name>
        <dbReference type="ChEBI" id="CHEBI:18420"/>
    </ligand>
</feature>
<evidence type="ECO:0000256" key="6">
    <source>
        <dbReference type="ARBA" id="ARBA00023136"/>
    </source>
</evidence>
<accession>A0A0R2H4Z5</accession>
<feature type="region of interest" description="Disordered" evidence="8">
    <location>
        <begin position="360"/>
        <end position="407"/>
    </location>
</feature>
<dbReference type="GO" id="GO:0044038">
    <property type="term" value="P:cell wall macromolecule biosynthetic process"/>
    <property type="evidence" value="ECO:0007669"/>
    <property type="project" value="TreeGrafter"/>
</dbReference>
<evidence type="ECO:0000256" key="4">
    <source>
        <dbReference type="ARBA" id="ARBA00022692"/>
    </source>
</evidence>
<dbReference type="InterPro" id="IPR000715">
    <property type="entry name" value="Glycosyl_transferase_4"/>
</dbReference>
<reference evidence="12 13" key="1">
    <citation type="journal article" date="2016" name="PLoS ONE">
        <title>The Identification of Novel Diagnostic Marker Genes for the Detection of Beer Spoiling Pediococcus damnosus Strains Using the BlAst Diagnostic Gene findEr.</title>
        <authorList>
            <person name="Behr J."/>
            <person name="Geissler A.J."/>
            <person name="Schmid J."/>
            <person name="Zehe A."/>
            <person name="Vogel R.F."/>
        </authorList>
    </citation>
    <scope>NUCLEOTIDE SEQUENCE [LARGE SCALE GENOMIC DNA]</scope>
    <source>
        <strain evidence="10 13">TMW 2.1533</strain>
        <strain evidence="11 12">TMW 2.1535</strain>
    </source>
</reference>
<proteinExistence type="predicted"/>
<feature type="transmembrane region" description="Helical" evidence="9">
    <location>
        <begin position="125"/>
        <end position="146"/>
    </location>
</feature>
<keyword evidence="6 9" id="KW-0472">Membrane</keyword>
<evidence type="ECO:0000256" key="2">
    <source>
        <dbReference type="ARBA" id="ARBA00022475"/>
    </source>
</evidence>
<dbReference type="GO" id="GO:0009103">
    <property type="term" value="P:lipopolysaccharide biosynthetic process"/>
    <property type="evidence" value="ECO:0007669"/>
    <property type="project" value="TreeGrafter"/>
</dbReference>
<keyword evidence="7" id="KW-0460">Magnesium</keyword>
<evidence type="ECO:0000256" key="5">
    <source>
        <dbReference type="ARBA" id="ARBA00022989"/>
    </source>
</evidence>
<protein>
    <submittedName>
        <fullName evidence="10">Undecaprenyl-phosphate N-acetylglucosaminyl 1-phosphate transferase</fullName>
        <ecNumber evidence="10">2.7.8.-</ecNumber>
    </submittedName>
</protein>
<dbReference type="EMBL" id="CP012288">
    <property type="protein sequence ID" value="AMV67531.1"/>
    <property type="molecule type" value="Genomic_DNA"/>
</dbReference>
<dbReference type="GO" id="GO:0016780">
    <property type="term" value="F:phosphotransferase activity, for other substituted phosphate groups"/>
    <property type="evidence" value="ECO:0007669"/>
    <property type="project" value="InterPro"/>
</dbReference>
<dbReference type="PANTHER" id="PTHR22926">
    <property type="entry name" value="PHOSPHO-N-ACETYLMURAMOYL-PENTAPEPTIDE-TRANSFERASE"/>
    <property type="match status" value="1"/>
</dbReference>
<comment type="subcellular location">
    <subcellularLocation>
        <location evidence="1">Cell membrane</location>
        <topology evidence="1">Multi-pass membrane protein</topology>
    </subcellularLocation>
</comment>
<keyword evidence="12" id="KW-1185">Reference proteome</keyword>
<keyword evidence="7" id="KW-0479">Metal-binding</keyword>
<evidence type="ECO:0000313" key="11">
    <source>
        <dbReference type="EMBL" id="AMV67531.1"/>
    </source>
</evidence>
<dbReference type="GO" id="GO:0071555">
    <property type="term" value="P:cell wall organization"/>
    <property type="evidence" value="ECO:0007669"/>
    <property type="project" value="TreeGrafter"/>
</dbReference>
<dbReference type="EMBL" id="CP012275">
    <property type="protein sequence ID" value="AMV62590.1"/>
    <property type="molecule type" value="Genomic_DNA"/>
</dbReference>
<keyword evidence="5 9" id="KW-1133">Transmembrane helix</keyword>
<dbReference type="AlphaFoldDB" id="A0A0R2H4Z5"/>
<name>A0A0R2H4Z5_9LACO</name>
<dbReference type="KEGG" id="pdm:ADU72_1606"/>
<dbReference type="Pfam" id="PF00953">
    <property type="entry name" value="Glycos_transf_4"/>
    <property type="match status" value="1"/>
</dbReference>
<evidence type="ECO:0000313" key="10">
    <source>
        <dbReference type="EMBL" id="AMV62590.1"/>
    </source>
</evidence>
<sequence length="407" mass="45085">MRFEIIVSLFATAIISAVLTPFVRRLAFKVGAVDEPSARRVNKVPMPTMGGLAIFLAFNFSTFFLLRAQIPTKQLWGIFGGECIIILTGVIDDIFVLKPYQKMIGISLAAIEVFVFANVRMTTLTIPFIGTVGLGWLSFPITYLWIAGITNAINLIDGLDGLATGVSIIALFTTGITGLFFLPTTNMYVVIMIFTLVAAEIGFLPYNFFPARIYLGDTGALFIGFMISVFSLSGLKNATFISVIIPVMILGVPITDTVFAMLRRILNKESIAHADKRHLHHRLMQMGLTHRQTVFVIYGISLIFSFIALLYPISPIWGSILLTIGILIGLELFVEAIGLAGQNRRPLLNWIQKIVTSTTSKDTSNRLESEREEKKRVEKIKADQKQTDKAEKNDPADAGKEKKQSKK</sequence>
<dbReference type="InterPro" id="IPR018480">
    <property type="entry name" value="PNAcMuramoyl-5peptid_Trfase_CS"/>
</dbReference>
<feature type="transmembrane region" description="Helical" evidence="9">
    <location>
        <begin position="213"/>
        <end position="232"/>
    </location>
</feature>